<dbReference type="GO" id="GO:0043565">
    <property type="term" value="F:sequence-specific DNA binding"/>
    <property type="evidence" value="ECO:0007669"/>
    <property type="project" value="TreeGrafter"/>
</dbReference>
<dbReference type="InterPro" id="IPR005119">
    <property type="entry name" value="LysR_subst-bd"/>
</dbReference>
<dbReference type="InterPro" id="IPR036390">
    <property type="entry name" value="WH_DNA-bd_sf"/>
</dbReference>
<evidence type="ECO:0000256" key="2">
    <source>
        <dbReference type="ARBA" id="ARBA00023015"/>
    </source>
</evidence>
<keyword evidence="4" id="KW-0804">Transcription</keyword>
<dbReference type="InterPro" id="IPR000847">
    <property type="entry name" value="LysR_HTH_N"/>
</dbReference>
<protein>
    <submittedName>
        <fullName evidence="6">LysR family transcriptional regulator</fullName>
    </submittedName>
</protein>
<dbReference type="InterPro" id="IPR058163">
    <property type="entry name" value="LysR-type_TF_proteobact-type"/>
</dbReference>
<dbReference type="Pfam" id="PF03466">
    <property type="entry name" value="LysR_substrate"/>
    <property type="match status" value="1"/>
</dbReference>
<dbReference type="CDD" id="cd08422">
    <property type="entry name" value="PBP2_CrgA_like"/>
    <property type="match status" value="1"/>
</dbReference>
<evidence type="ECO:0000313" key="7">
    <source>
        <dbReference type="Proteomes" id="UP001150830"/>
    </source>
</evidence>
<dbReference type="RefSeq" id="WP_283174541.1">
    <property type="nucleotide sequence ID" value="NZ_JAPNOA010000039.1"/>
</dbReference>
<dbReference type="Gene3D" id="1.10.10.10">
    <property type="entry name" value="Winged helix-like DNA-binding domain superfamily/Winged helix DNA-binding domain"/>
    <property type="match status" value="1"/>
</dbReference>
<proteinExistence type="inferred from homology"/>
<dbReference type="Gene3D" id="3.40.190.290">
    <property type="match status" value="1"/>
</dbReference>
<dbReference type="PANTHER" id="PTHR30537">
    <property type="entry name" value="HTH-TYPE TRANSCRIPTIONAL REGULATOR"/>
    <property type="match status" value="1"/>
</dbReference>
<evidence type="ECO:0000259" key="5">
    <source>
        <dbReference type="PROSITE" id="PS50931"/>
    </source>
</evidence>
<feature type="domain" description="HTH lysR-type" evidence="5">
    <location>
        <begin position="1"/>
        <end position="59"/>
    </location>
</feature>
<dbReference type="PANTHER" id="PTHR30537:SF5">
    <property type="entry name" value="HTH-TYPE TRANSCRIPTIONAL ACTIVATOR TTDR-RELATED"/>
    <property type="match status" value="1"/>
</dbReference>
<gene>
    <name evidence="6" type="ORF">OUO13_14145</name>
</gene>
<comment type="similarity">
    <text evidence="1">Belongs to the LysR transcriptional regulatory family.</text>
</comment>
<dbReference type="Proteomes" id="UP001150830">
    <property type="component" value="Unassembled WGS sequence"/>
</dbReference>
<evidence type="ECO:0000256" key="3">
    <source>
        <dbReference type="ARBA" id="ARBA00023125"/>
    </source>
</evidence>
<keyword evidence="7" id="KW-1185">Reference proteome</keyword>
<dbReference type="Pfam" id="PF00126">
    <property type="entry name" value="HTH_1"/>
    <property type="match status" value="1"/>
</dbReference>
<name>A0A9X3EEX2_9GAMM</name>
<reference evidence="6" key="1">
    <citation type="submission" date="2022-11" db="EMBL/GenBank/DDBJ databases">
        <title>Parathalassolutuus dongxingensis gen. nov., sp. nov., a novel member of family Oceanospirillaceae isolated from a coastal shrimp pond in Guangxi, China.</title>
        <authorList>
            <person name="Chen H."/>
        </authorList>
    </citation>
    <scope>NUCLEOTIDE SEQUENCE</scope>
    <source>
        <strain evidence="6">G-43</strain>
    </source>
</reference>
<keyword evidence="2" id="KW-0805">Transcription regulation</keyword>
<dbReference type="GO" id="GO:0003700">
    <property type="term" value="F:DNA-binding transcription factor activity"/>
    <property type="evidence" value="ECO:0007669"/>
    <property type="project" value="InterPro"/>
</dbReference>
<keyword evidence="3" id="KW-0238">DNA-binding</keyword>
<organism evidence="6 7">
    <name type="scientific">Parathalassolituus penaei</name>
    <dbReference type="NCBI Taxonomy" id="2997323"/>
    <lineage>
        <taxon>Bacteria</taxon>
        <taxon>Pseudomonadati</taxon>
        <taxon>Pseudomonadota</taxon>
        <taxon>Gammaproteobacteria</taxon>
        <taxon>Oceanospirillales</taxon>
        <taxon>Oceanospirillaceae</taxon>
        <taxon>Parathalassolituus</taxon>
    </lineage>
</organism>
<dbReference type="InterPro" id="IPR036388">
    <property type="entry name" value="WH-like_DNA-bd_sf"/>
</dbReference>
<dbReference type="FunFam" id="1.10.10.10:FF:000001">
    <property type="entry name" value="LysR family transcriptional regulator"/>
    <property type="match status" value="1"/>
</dbReference>
<accession>A0A9X3EEX2</accession>
<dbReference type="EMBL" id="JAPNOA010000039">
    <property type="protein sequence ID" value="MCY0966333.1"/>
    <property type="molecule type" value="Genomic_DNA"/>
</dbReference>
<dbReference type="GO" id="GO:0006351">
    <property type="term" value="P:DNA-templated transcription"/>
    <property type="evidence" value="ECO:0007669"/>
    <property type="project" value="TreeGrafter"/>
</dbReference>
<dbReference type="PROSITE" id="PS50931">
    <property type="entry name" value="HTH_LYSR"/>
    <property type="match status" value="1"/>
</dbReference>
<evidence type="ECO:0000313" key="6">
    <source>
        <dbReference type="EMBL" id="MCY0966333.1"/>
    </source>
</evidence>
<evidence type="ECO:0000256" key="1">
    <source>
        <dbReference type="ARBA" id="ARBA00009437"/>
    </source>
</evidence>
<evidence type="ECO:0000256" key="4">
    <source>
        <dbReference type="ARBA" id="ARBA00023163"/>
    </source>
</evidence>
<dbReference type="AlphaFoldDB" id="A0A9X3EEX2"/>
<comment type="caution">
    <text evidence="6">The sequence shown here is derived from an EMBL/GenBank/DDBJ whole genome shotgun (WGS) entry which is preliminary data.</text>
</comment>
<sequence>MNNFQDLYYFVIVVEKESIKAASRFLNIPISTLSRRIQTFEEELGYKLIHRTAKRFGLTEAGQRLYQSVGPVVHELGMRMDDVNSELSSLSGDIKITAPPGIGHHYLKPLVFEFMRQNPRLTVELFLTNENVDLVRNSIDIAFRIGDVTLNDWVSRPLFSSGLVLVAKPGLVRAEQILRHPSQLTNYPLICTRRMPVWRFHKGDEQAVVVPKPAFRTDEVQFAVDTVRQGFGIACLPEYLVTDLLASGELQPLLPEWDAGGRQVNMIYPHRNNLPAKTRAFIDFIIGRLRQEKLAA</sequence>
<dbReference type="SUPFAM" id="SSF53850">
    <property type="entry name" value="Periplasmic binding protein-like II"/>
    <property type="match status" value="1"/>
</dbReference>
<dbReference type="SUPFAM" id="SSF46785">
    <property type="entry name" value="Winged helix' DNA-binding domain"/>
    <property type="match status" value="1"/>
</dbReference>